<feature type="transmembrane region" description="Helical" evidence="6">
    <location>
        <begin position="349"/>
        <end position="368"/>
    </location>
</feature>
<evidence type="ECO:0000256" key="6">
    <source>
        <dbReference type="SAM" id="Phobius"/>
    </source>
</evidence>
<evidence type="ECO:0000259" key="8">
    <source>
        <dbReference type="PROSITE" id="PS50885"/>
    </source>
</evidence>
<keyword evidence="6" id="KW-0472">Membrane</keyword>
<dbReference type="Pfam" id="PF00015">
    <property type="entry name" value="MCPsignal"/>
    <property type="match status" value="1"/>
</dbReference>
<feature type="transmembrane region" description="Helical" evidence="6">
    <location>
        <begin position="21"/>
        <end position="44"/>
    </location>
</feature>
<dbReference type="PANTHER" id="PTHR43531:SF14">
    <property type="entry name" value="METHYL-ACCEPTING CHEMOTAXIS PROTEIN I-RELATED"/>
    <property type="match status" value="1"/>
</dbReference>
<dbReference type="SMART" id="SM00283">
    <property type="entry name" value="MA"/>
    <property type="match status" value="1"/>
</dbReference>
<comment type="similarity">
    <text evidence="3">Belongs to the methyl-accepting chemotaxis (MCP) protein family.</text>
</comment>
<dbReference type="Gene3D" id="1.10.287.950">
    <property type="entry name" value="Methyl-accepting chemotaxis protein"/>
    <property type="match status" value="1"/>
</dbReference>
<proteinExistence type="inferred from homology"/>
<evidence type="ECO:0000256" key="3">
    <source>
        <dbReference type="ARBA" id="ARBA00029447"/>
    </source>
</evidence>
<keyword evidence="10" id="KW-1185">Reference proteome</keyword>
<evidence type="ECO:0000256" key="2">
    <source>
        <dbReference type="ARBA" id="ARBA00022481"/>
    </source>
</evidence>
<evidence type="ECO:0000256" key="1">
    <source>
        <dbReference type="ARBA" id="ARBA00004370"/>
    </source>
</evidence>
<dbReference type="PANTHER" id="PTHR43531">
    <property type="entry name" value="PROTEIN ICFG"/>
    <property type="match status" value="1"/>
</dbReference>
<accession>A0A516H518</accession>
<dbReference type="Proteomes" id="UP000317496">
    <property type="component" value="Chromosome"/>
</dbReference>
<dbReference type="FunFam" id="1.10.287.950:FF:000001">
    <property type="entry name" value="Methyl-accepting chemotaxis sensory transducer"/>
    <property type="match status" value="1"/>
</dbReference>
<gene>
    <name evidence="9" type="ORF">FNB15_17155</name>
</gene>
<dbReference type="CDD" id="cd11386">
    <property type="entry name" value="MCP_signal"/>
    <property type="match status" value="1"/>
</dbReference>
<dbReference type="AlphaFoldDB" id="A0A516H518"/>
<dbReference type="InterPro" id="IPR004089">
    <property type="entry name" value="MCPsignal_dom"/>
</dbReference>
<dbReference type="PROSITE" id="PS50111">
    <property type="entry name" value="CHEMOTAXIS_TRANSDUC_2"/>
    <property type="match status" value="1"/>
</dbReference>
<feature type="domain" description="HAMP" evidence="8">
    <location>
        <begin position="496"/>
        <end position="539"/>
    </location>
</feature>
<dbReference type="Gene3D" id="6.10.340.10">
    <property type="match status" value="1"/>
</dbReference>
<feature type="domain" description="HAMP" evidence="8">
    <location>
        <begin position="370"/>
        <end position="423"/>
    </location>
</feature>
<dbReference type="SUPFAM" id="SSF58104">
    <property type="entry name" value="Methyl-accepting chemotaxis protein (MCP) signaling domain"/>
    <property type="match status" value="1"/>
</dbReference>
<dbReference type="InterPro" id="IPR003660">
    <property type="entry name" value="HAMP_dom"/>
</dbReference>
<dbReference type="SMART" id="SM00304">
    <property type="entry name" value="HAMP"/>
    <property type="match status" value="2"/>
</dbReference>
<feature type="coiled-coil region" evidence="5">
    <location>
        <begin position="425"/>
        <end position="452"/>
    </location>
</feature>
<organism evidence="9 10">
    <name type="scientific">Ferrovibrio terrae</name>
    <dbReference type="NCBI Taxonomy" id="2594003"/>
    <lineage>
        <taxon>Bacteria</taxon>
        <taxon>Pseudomonadati</taxon>
        <taxon>Pseudomonadota</taxon>
        <taxon>Alphaproteobacteria</taxon>
        <taxon>Rhodospirillales</taxon>
        <taxon>Rhodospirillaceae</taxon>
        <taxon>Ferrovibrio</taxon>
    </lineage>
</organism>
<evidence type="ECO:0000256" key="5">
    <source>
        <dbReference type="SAM" id="Coils"/>
    </source>
</evidence>
<dbReference type="GO" id="GO:0005886">
    <property type="term" value="C:plasma membrane"/>
    <property type="evidence" value="ECO:0007669"/>
    <property type="project" value="TreeGrafter"/>
</dbReference>
<sequence length="788" mass="83187">MRGNTMVETPIKKRQGGIRQRLYLAVGAIASFALISAVTGWVSLSRLDRAIVTVTDEGVASVVAALALAERVADMAGAAPDLVSAATEAEVKATAAGNKEREADIRAVLDLVAARVTGETLDKIKTETNGLLANINRLEQLVTARIQTSSQRLQETQGLSKAHEGFLRFANPLIDDAVVDLSGSMLGVTRSGDVARIERSLTRMANNDLALVQATATLIGEVNNAVGQLAVGAQAANRAELADISKRFAASSERVTKALTVVEKINPHPELIKATKEVLSFGDEGTGLLSFREQEIDSQEYSLSTLRTSREAAKRLGALAQSVVEDANIGVADATQQAKRVSMVGMTTLVIVALASLAAAFLVGWLYIGRRIADPLTLLTGAMDRLANREWTTDVPDRERSDEIGAMARAVQVFKENGLENEQLQVEVERNRQSTEEQRKAQEDLLDRAVGEVVGAAAGGDMSARIDTSALSGMTARLGERMNGLLGTVDNVFVNLGDALGAMARGDFTHRIEADYDGVFDRLKQDANRTAQQLSETVGKVTFAASSVRDAAAEISTGSSDLAGRTEQQAASLEETAASMHEITATVKQNADNAEAANKLAATARNTAEKGGSVVQDAVAAVSRIEGSAKKISDIVGLIDEIAFQTNLLALNASVEAARAGEAGKGFAVVAQEVRALAQRSADASREIKGLIQASTGEVREGARLVNLTGTSLTEIVTAVKKVADIVGEISSASREQAVGLEEVNTAVANMDEMTQRNGALVEQTTASATAMARQAQELADLVGQFRI</sequence>
<dbReference type="GO" id="GO:0004888">
    <property type="term" value="F:transmembrane signaling receptor activity"/>
    <property type="evidence" value="ECO:0007669"/>
    <property type="project" value="TreeGrafter"/>
</dbReference>
<evidence type="ECO:0000259" key="7">
    <source>
        <dbReference type="PROSITE" id="PS50111"/>
    </source>
</evidence>
<keyword evidence="6" id="KW-1133">Transmembrane helix</keyword>
<keyword evidence="4" id="KW-0807">Transducer</keyword>
<dbReference type="OrthoDB" id="8476854at2"/>
<dbReference type="SUPFAM" id="SSF158472">
    <property type="entry name" value="HAMP domain-like"/>
    <property type="match status" value="1"/>
</dbReference>
<evidence type="ECO:0000256" key="4">
    <source>
        <dbReference type="PROSITE-ProRule" id="PRU00284"/>
    </source>
</evidence>
<dbReference type="GO" id="GO:0006935">
    <property type="term" value="P:chemotaxis"/>
    <property type="evidence" value="ECO:0007669"/>
    <property type="project" value="TreeGrafter"/>
</dbReference>
<dbReference type="InterPro" id="IPR038188">
    <property type="entry name" value="TorS_sensor_sf"/>
</dbReference>
<dbReference type="KEGG" id="fer:FNB15_17155"/>
<keyword evidence="2" id="KW-0488">Methylation</keyword>
<dbReference type="Gene3D" id="1.20.58.920">
    <property type="match status" value="1"/>
</dbReference>
<dbReference type="Pfam" id="PF00672">
    <property type="entry name" value="HAMP"/>
    <property type="match status" value="1"/>
</dbReference>
<protein>
    <submittedName>
        <fullName evidence="9">HAMP domain-containing protein</fullName>
    </submittedName>
</protein>
<comment type="subcellular location">
    <subcellularLocation>
        <location evidence="1">Membrane</location>
    </subcellularLocation>
</comment>
<feature type="domain" description="Methyl-accepting transducer" evidence="7">
    <location>
        <begin position="544"/>
        <end position="773"/>
    </location>
</feature>
<dbReference type="EMBL" id="CP041636">
    <property type="protein sequence ID" value="QDO98889.1"/>
    <property type="molecule type" value="Genomic_DNA"/>
</dbReference>
<name>A0A516H518_9PROT</name>
<evidence type="ECO:0000313" key="9">
    <source>
        <dbReference type="EMBL" id="QDO98889.1"/>
    </source>
</evidence>
<dbReference type="RefSeq" id="WP_144257886.1">
    <property type="nucleotide sequence ID" value="NZ_CP041636.1"/>
</dbReference>
<reference evidence="9 10" key="1">
    <citation type="submission" date="2019-07" db="EMBL/GenBank/DDBJ databases">
        <title>Genome sequencing for Ferrovibrio sp. K5.</title>
        <authorList>
            <person name="Park S.-J."/>
        </authorList>
    </citation>
    <scope>NUCLEOTIDE SEQUENCE [LARGE SCALE GENOMIC DNA]</scope>
    <source>
        <strain evidence="9 10">K5</strain>
    </source>
</reference>
<keyword evidence="6" id="KW-0812">Transmembrane</keyword>
<dbReference type="InterPro" id="IPR051310">
    <property type="entry name" value="MCP_chemotaxis"/>
</dbReference>
<dbReference type="GO" id="GO:0007165">
    <property type="term" value="P:signal transduction"/>
    <property type="evidence" value="ECO:0007669"/>
    <property type="project" value="UniProtKB-KW"/>
</dbReference>
<dbReference type="PROSITE" id="PS50885">
    <property type="entry name" value="HAMP"/>
    <property type="match status" value="2"/>
</dbReference>
<evidence type="ECO:0000313" key="10">
    <source>
        <dbReference type="Proteomes" id="UP000317496"/>
    </source>
</evidence>
<keyword evidence="5" id="KW-0175">Coiled coil</keyword>